<accession>A0A0J7XJ96</accession>
<dbReference type="AlphaFoldDB" id="A0A0J7XJ96"/>
<protein>
    <submittedName>
        <fullName evidence="1">Uncharacterized protein</fullName>
    </submittedName>
</protein>
<dbReference type="Proteomes" id="UP000052232">
    <property type="component" value="Unassembled WGS sequence"/>
</dbReference>
<dbReference type="STRING" id="1420583.V473_11275"/>
<evidence type="ECO:0000313" key="1">
    <source>
        <dbReference type="EMBL" id="KMS51203.1"/>
    </source>
</evidence>
<dbReference type="PATRIC" id="fig|1420583.3.peg.4549"/>
<reference evidence="1 2" key="1">
    <citation type="journal article" date="2015" name="G3 (Bethesda)">
        <title>Insights into Ongoing Evolution of the Hexachlorocyclohexane Catabolic Pathway from Comparative Genomics of Ten Sphingomonadaceae Strains.</title>
        <authorList>
            <person name="Pearce S.L."/>
            <person name="Oakeshott J.G."/>
            <person name="Pandey G."/>
        </authorList>
    </citation>
    <scope>NUCLEOTIDE SEQUENCE [LARGE SCALE GENOMIC DNA]</scope>
    <source>
        <strain evidence="1 2">LL01</strain>
    </source>
</reference>
<name>A0A0J7XJ96_9SPHN</name>
<gene>
    <name evidence="1" type="ORF">V473_11275</name>
</gene>
<dbReference type="RefSeq" id="WP_066609325.1">
    <property type="nucleotide sequence ID" value="NZ_KQ130441.1"/>
</dbReference>
<evidence type="ECO:0000313" key="2">
    <source>
        <dbReference type="Proteomes" id="UP000052232"/>
    </source>
</evidence>
<dbReference type="EMBL" id="JACT01000010">
    <property type="protein sequence ID" value="KMS51203.1"/>
    <property type="molecule type" value="Genomic_DNA"/>
</dbReference>
<comment type="caution">
    <text evidence="1">The sequence shown here is derived from an EMBL/GenBank/DDBJ whole genome shotgun (WGS) entry which is preliminary data.</text>
</comment>
<sequence>MAYDDYREGDRFSVDFRMAGQMKGCWHLIGETATLDEACAMFDGIVASDRAEGATPGARWRMCHMRGSEILRVIEDTTLTRDGLATTPDDAD</sequence>
<keyword evidence="2" id="KW-1185">Reference proteome</keyword>
<organism evidence="1 2">
    <name type="scientific">Sphingobium cupriresistens LL01</name>
    <dbReference type="NCBI Taxonomy" id="1420583"/>
    <lineage>
        <taxon>Bacteria</taxon>
        <taxon>Pseudomonadati</taxon>
        <taxon>Pseudomonadota</taxon>
        <taxon>Alphaproteobacteria</taxon>
        <taxon>Sphingomonadales</taxon>
        <taxon>Sphingomonadaceae</taxon>
        <taxon>Sphingobium</taxon>
    </lineage>
</organism>
<proteinExistence type="predicted"/>